<dbReference type="VEuPathDB" id="FungiDB:HpaG809098"/>
<accession>M4BRQ8</accession>
<dbReference type="Proteomes" id="UP000011713">
    <property type="component" value="Unassembled WGS sequence"/>
</dbReference>
<proteinExistence type="predicted"/>
<evidence type="ECO:0000313" key="1">
    <source>
        <dbReference type="EnsemblProtists" id="HpaP809098"/>
    </source>
</evidence>
<name>M4BRQ8_HYAAE</name>
<keyword evidence="2" id="KW-1185">Reference proteome</keyword>
<dbReference type="HOGENOM" id="CLU_3072811_0_0_1"/>
<protein>
    <submittedName>
        <fullName evidence="1">Uncharacterized protein</fullName>
    </submittedName>
</protein>
<dbReference type="EnsemblProtists" id="HpaT809098">
    <property type="protein sequence ID" value="HpaP809098"/>
    <property type="gene ID" value="HpaG809098"/>
</dbReference>
<evidence type="ECO:0000313" key="2">
    <source>
        <dbReference type="Proteomes" id="UP000011713"/>
    </source>
</evidence>
<reference evidence="1" key="2">
    <citation type="submission" date="2015-06" db="UniProtKB">
        <authorList>
            <consortium name="EnsemblProtists"/>
        </authorList>
    </citation>
    <scope>IDENTIFICATION</scope>
    <source>
        <strain evidence="1">Emoy2</strain>
    </source>
</reference>
<sequence length="53" mass="6149">MGLLLAGFLDASQFRRPPTNRCRGFMLLREATAQWYQGSRVVALRLRLLHTLF</sequence>
<reference evidence="2" key="1">
    <citation type="journal article" date="2010" name="Science">
        <title>Signatures of adaptation to obligate biotrophy in the Hyaloperonospora arabidopsidis genome.</title>
        <authorList>
            <person name="Baxter L."/>
            <person name="Tripathy S."/>
            <person name="Ishaque N."/>
            <person name="Boot N."/>
            <person name="Cabral A."/>
            <person name="Kemen E."/>
            <person name="Thines M."/>
            <person name="Ah-Fong A."/>
            <person name="Anderson R."/>
            <person name="Badejoko W."/>
            <person name="Bittner-Eddy P."/>
            <person name="Boore J.L."/>
            <person name="Chibucos M.C."/>
            <person name="Coates M."/>
            <person name="Dehal P."/>
            <person name="Delehaunty K."/>
            <person name="Dong S."/>
            <person name="Downton P."/>
            <person name="Dumas B."/>
            <person name="Fabro G."/>
            <person name="Fronick C."/>
            <person name="Fuerstenberg S.I."/>
            <person name="Fulton L."/>
            <person name="Gaulin E."/>
            <person name="Govers F."/>
            <person name="Hughes L."/>
            <person name="Humphray S."/>
            <person name="Jiang R.H."/>
            <person name="Judelson H."/>
            <person name="Kamoun S."/>
            <person name="Kyung K."/>
            <person name="Meijer H."/>
            <person name="Minx P."/>
            <person name="Morris P."/>
            <person name="Nelson J."/>
            <person name="Phuntumart V."/>
            <person name="Qutob D."/>
            <person name="Rehmany A."/>
            <person name="Rougon-Cardoso A."/>
            <person name="Ryden P."/>
            <person name="Torto-Alalibo T."/>
            <person name="Studholme D."/>
            <person name="Wang Y."/>
            <person name="Win J."/>
            <person name="Wood J."/>
            <person name="Clifton S.W."/>
            <person name="Rogers J."/>
            <person name="Van den Ackerveken G."/>
            <person name="Jones J.D."/>
            <person name="McDowell J.M."/>
            <person name="Beynon J."/>
            <person name="Tyler B.M."/>
        </authorList>
    </citation>
    <scope>NUCLEOTIDE SEQUENCE [LARGE SCALE GENOMIC DNA]</scope>
    <source>
        <strain evidence="2">Emoy2</strain>
    </source>
</reference>
<dbReference type="EMBL" id="JH598659">
    <property type="status" value="NOT_ANNOTATED_CDS"/>
    <property type="molecule type" value="Genomic_DNA"/>
</dbReference>
<dbReference type="AlphaFoldDB" id="M4BRQ8"/>
<organism evidence="1 2">
    <name type="scientific">Hyaloperonospora arabidopsidis (strain Emoy2)</name>
    <name type="common">Downy mildew agent</name>
    <name type="synonym">Peronospora arabidopsidis</name>
    <dbReference type="NCBI Taxonomy" id="559515"/>
    <lineage>
        <taxon>Eukaryota</taxon>
        <taxon>Sar</taxon>
        <taxon>Stramenopiles</taxon>
        <taxon>Oomycota</taxon>
        <taxon>Peronosporomycetes</taxon>
        <taxon>Peronosporales</taxon>
        <taxon>Peronosporaceae</taxon>
        <taxon>Hyaloperonospora</taxon>
    </lineage>
</organism>
<dbReference type="InParanoid" id="M4BRQ8"/>